<dbReference type="Proteomes" id="UP000326757">
    <property type="component" value="Unassembled WGS sequence"/>
</dbReference>
<organism evidence="1 2">
    <name type="scientific">Monilinia laxa</name>
    <name type="common">Brown rot fungus</name>
    <name type="synonym">Sclerotinia laxa</name>
    <dbReference type="NCBI Taxonomy" id="61186"/>
    <lineage>
        <taxon>Eukaryota</taxon>
        <taxon>Fungi</taxon>
        <taxon>Dikarya</taxon>
        <taxon>Ascomycota</taxon>
        <taxon>Pezizomycotina</taxon>
        <taxon>Leotiomycetes</taxon>
        <taxon>Helotiales</taxon>
        <taxon>Sclerotiniaceae</taxon>
        <taxon>Monilinia</taxon>
    </lineage>
</organism>
<evidence type="ECO:0000313" key="2">
    <source>
        <dbReference type="Proteomes" id="UP000326757"/>
    </source>
</evidence>
<keyword evidence="2" id="KW-1185">Reference proteome</keyword>
<proteinExistence type="predicted"/>
<reference evidence="1 2" key="1">
    <citation type="submission" date="2019-06" db="EMBL/GenBank/DDBJ databases">
        <title>Genome Sequence of the Brown Rot Fungal Pathogen Monilinia laxa.</title>
        <authorList>
            <person name="De Miccolis Angelini R.M."/>
            <person name="Landi L."/>
            <person name="Abate D."/>
            <person name="Pollastro S."/>
            <person name="Romanazzi G."/>
            <person name="Faretra F."/>
        </authorList>
    </citation>
    <scope>NUCLEOTIDE SEQUENCE [LARGE SCALE GENOMIC DNA]</scope>
    <source>
        <strain evidence="1 2">Mlax316</strain>
    </source>
</reference>
<protein>
    <submittedName>
        <fullName evidence="1">Uncharacterized protein</fullName>
    </submittedName>
</protein>
<name>A0A5N6K8U6_MONLA</name>
<evidence type="ECO:0000313" key="1">
    <source>
        <dbReference type="EMBL" id="KAB8299219.1"/>
    </source>
</evidence>
<dbReference type="EMBL" id="VIGI01000006">
    <property type="protein sequence ID" value="KAB8299219.1"/>
    <property type="molecule type" value="Genomic_DNA"/>
</dbReference>
<accession>A0A5N6K8U6</accession>
<comment type="caution">
    <text evidence="1">The sequence shown here is derived from an EMBL/GenBank/DDBJ whole genome shotgun (WGS) entry which is preliminary data.</text>
</comment>
<gene>
    <name evidence="1" type="ORF">EYC80_001312</name>
</gene>
<dbReference type="AlphaFoldDB" id="A0A5N6K8U6"/>
<sequence length="99" mass="11217">MQTPNPRPGRLNSCSNAKLPRPTRENFAFPDYTTLHYTKLHYRFFDCIFLNLVAPSYTPRSTAAATVNVPPMMAQRPVKNPAKVLLRSSLLMTFIGEMS</sequence>